<dbReference type="AlphaFoldDB" id="A0A6A3TG10"/>
<dbReference type="EMBL" id="QXFZ01000058">
    <property type="protein sequence ID" value="KAE9136412.1"/>
    <property type="molecule type" value="Genomic_DNA"/>
</dbReference>
<feature type="compositionally biased region" description="Polar residues" evidence="2">
    <location>
        <begin position="103"/>
        <end position="123"/>
    </location>
</feature>
<proteinExistence type="predicted"/>
<dbReference type="Proteomes" id="UP000476176">
    <property type="component" value="Unassembled WGS sequence"/>
</dbReference>
<comment type="caution">
    <text evidence="5">The sequence shown here is derived from an EMBL/GenBank/DDBJ whole genome shotgun (WGS) entry which is preliminary data.</text>
</comment>
<feature type="domain" description="ELMO" evidence="4">
    <location>
        <begin position="629"/>
        <end position="831"/>
    </location>
</feature>
<dbReference type="PROSITE" id="PS51335">
    <property type="entry name" value="ELMO"/>
    <property type="match status" value="1"/>
</dbReference>
<dbReference type="Pfam" id="PF00169">
    <property type="entry name" value="PH"/>
    <property type="match status" value="1"/>
</dbReference>
<dbReference type="PANTHER" id="PTHR12771:SF56">
    <property type="entry name" value="CED-12"/>
    <property type="match status" value="1"/>
</dbReference>
<dbReference type="PANTHER" id="PTHR12771">
    <property type="entry name" value="ENGULFMENT AND CELL MOTILITY"/>
    <property type="match status" value="1"/>
</dbReference>
<evidence type="ECO:0000313" key="8">
    <source>
        <dbReference type="Proteomes" id="UP000476176"/>
    </source>
</evidence>
<dbReference type="PROSITE" id="PS50003">
    <property type="entry name" value="PH_DOMAIN"/>
    <property type="match status" value="1"/>
</dbReference>
<organism evidence="5 7">
    <name type="scientific">Phytophthora fragariae</name>
    <dbReference type="NCBI Taxonomy" id="53985"/>
    <lineage>
        <taxon>Eukaryota</taxon>
        <taxon>Sar</taxon>
        <taxon>Stramenopiles</taxon>
        <taxon>Oomycota</taxon>
        <taxon>Peronosporomycetes</taxon>
        <taxon>Peronosporales</taxon>
        <taxon>Peronosporaceae</taxon>
        <taxon>Phytophthora</taxon>
    </lineage>
</organism>
<dbReference type="Pfam" id="PF04727">
    <property type="entry name" value="ELMO_CED12"/>
    <property type="match status" value="1"/>
</dbReference>
<gene>
    <name evidence="6" type="ORF">PF004_g1684</name>
    <name evidence="5" type="ORF">PF007_g2201</name>
</gene>
<dbReference type="EMBL" id="QXGC01000043">
    <property type="protein sequence ID" value="KAE9253055.1"/>
    <property type="molecule type" value="Genomic_DNA"/>
</dbReference>
<feature type="region of interest" description="Disordered" evidence="2">
    <location>
        <begin position="101"/>
        <end position="164"/>
    </location>
</feature>
<dbReference type="InterPro" id="IPR050868">
    <property type="entry name" value="ELMO_domain-containing"/>
</dbReference>
<evidence type="ECO:0000259" key="4">
    <source>
        <dbReference type="PROSITE" id="PS51335"/>
    </source>
</evidence>
<evidence type="ECO:0000259" key="3">
    <source>
        <dbReference type="PROSITE" id="PS50003"/>
    </source>
</evidence>
<reference evidence="5 7" key="1">
    <citation type="submission" date="2018-08" db="EMBL/GenBank/DDBJ databases">
        <title>Genomic investigation of the strawberry pathogen Phytophthora fragariae indicates pathogenicity is determined by transcriptional variation in three key races.</title>
        <authorList>
            <person name="Adams T.M."/>
            <person name="Armitage A.D."/>
            <person name="Sobczyk M.K."/>
            <person name="Bates H.J."/>
            <person name="Dunwell J.M."/>
            <person name="Nellist C.F."/>
            <person name="Harrison R.J."/>
        </authorList>
    </citation>
    <scope>NUCLEOTIDE SEQUENCE [LARGE SCALE GENOMIC DNA]</scope>
    <source>
        <strain evidence="6 8">BC-23</strain>
        <strain evidence="5 7">NOV-71</strain>
    </source>
</reference>
<dbReference type="Gene3D" id="2.30.29.30">
    <property type="entry name" value="Pleckstrin-homology domain (PH domain)/Phosphotyrosine-binding domain (PTB)"/>
    <property type="match status" value="1"/>
</dbReference>
<dbReference type="InterPro" id="IPR001849">
    <property type="entry name" value="PH_domain"/>
</dbReference>
<evidence type="ECO:0000256" key="1">
    <source>
        <dbReference type="ARBA" id="ARBA00024863"/>
    </source>
</evidence>
<protein>
    <recommendedName>
        <fullName evidence="9">PH domain-containing protein</fullName>
    </recommendedName>
</protein>
<dbReference type="SMART" id="SM00233">
    <property type="entry name" value="PH"/>
    <property type="match status" value="2"/>
</dbReference>
<dbReference type="CDD" id="cd00821">
    <property type="entry name" value="PH"/>
    <property type="match status" value="1"/>
</dbReference>
<evidence type="ECO:0000256" key="2">
    <source>
        <dbReference type="SAM" id="MobiDB-lite"/>
    </source>
</evidence>
<accession>A0A6A3TG10</accession>
<feature type="domain" description="PH" evidence="3">
    <location>
        <begin position="250"/>
        <end position="354"/>
    </location>
</feature>
<evidence type="ECO:0000313" key="6">
    <source>
        <dbReference type="EMBL" id="KAE9253055.1"/>
    </source>
</evidence>
<dbReference type="SUPFAM" id="SSF50729">
    <property type="entry name" value="PH domain-like"/>
    <property type="match status" value="2"/>
</dbReference>
<evidence type="ECO:0000313" key="5">
    <source>
        <dbReference type="EMBL" id="KAE9136412.1"/>
    </source>
</evidence>
<evidence type="ECO:0008006" key="9">
    <source>
        <dbReference type="Google" id="ProtNLM"/>
    </source>
</evidence>
<dbReference type="Proteomes" id="UP000441208">
    <property type="component" value="Unassembled WGS sequence"/>
</dbReference>
<dbReference type="InterPro" id="IPR006816">
    <property type="entry name" value="ELMO_dom"/>
</dbReference>
<dbReference type="InterPro" id="IPR011993">
    <property type="entry name" value="PH-like_dom_sf"/>
</dbReference>
<comment type="function">
    <text evidence="1">Involved in cytoskeletal rearrangements required for phagocytosis of apoptotic cells and cell motility. Acts in association with DOCK1 and CRK. Was initially proposed to be required in complex with DOCK1 to activate Rac Rho small GTPases. May enhance the guanine nucleotide exchange factor (GEF) activity of DOCK1.</text>
</comment>
<evidence type="ECO:0000313" key="7">
    <source>
        <dbReference type="Proteomes" id="UP000441208"/>
    </source>
</evidence>
<name>A0A6A3TG10_9STRA</name>
<sequence length="910" mass="101553">MSDQVSDDLLWSLDNLIKKDAGADVEADADLVRASFYTQDNMLGCSMIGSDLVFGRRESVKFAEDESLAMGGYGRPTGLMGYGIEEDELDDDVTIEERIPATLSATQPSSNSSYPRHSLSQHSFSEDTDRSFSFASEEEFNMGNMAAPSPHRKRSTRRLSDGDQDTYEQRIEASLAGFITQSLNVESRMAAEQLAERPFTMSDLAHFNPQFGRDIYLERLGQSLQEQGGGGKSLASYRRSTLQRMSTPSDIIRQGWILKRGEVVPSYRKRWFTLRRMPQGPMLTYAKDNTEGAPTKIIDLSSTSRCLVVTGKYAKEHEFKVMTSADSSRREHCMVAASGYEMTQWVVVIQAAINSGNCSTFDGATDFQQLWHEAGIQGFLVRYGVRKCSSRNRLQTRVLELNFAEQTLTNSRRGETLTTFHFTDIRGISASSIRSSGEEHGISIDFHGRHRSWPIFLDSVEARDDLFAILQRIVDNVVTGADLEKRSSRLTLKTGHLETKNAGPHATLRGRLFVCLHENCIVFYPADGDTTTRPWYVIALKGLRLSVREGKRMLYVGRLTLGCSSATECRAWYDAISAAMVLPSEIIEIELKERAKIRGVFQSCVSRLRKLLKAKVTPEANGPPKNQKTVNLMITKLWELVFAGEPFTSNSDPKWLEIGFQRGGPASDLRSSGLLGLYCLIFFASFPSSEFQRILKRTRHGVSEGNMKNYPLAIACINVASILTETLGLGDAGTHSEGCSVNAMKTYSLFVAQSVSKSQSSIRPNTFLSSRPLSEYESWEEIVDEPQNHVFETIFCLLFPVLDSLFVEMGAGYMEFGQVTIAFRRRVNEIFNAQPRSLKELQKLANEPCTGTLAVPTVLTKQHKIGKLSMGKKIVKAGVRHFHQRVLEYYPTSSCRASPYVNISGATSAI</sequence>